<keyword evidence="10" id="KW-1185">Reference proteome</keyword>
<dbReference type="Pfam" id="PF00703">
    <property type="entry name" value="Glyco_hydro_2"/>
    <property type="match status" value="1"/>
</dbReference>
<dbReference type="SUPFAM" id="SSF51445">
    <property type="entry name" value="(Trans)glycosidases"/>
    <property type="match status" value="1"/>
</dbReference>
<dbReference type="Gene3D" id="2.60.120.260">
    <property type="entry name" value="Galactose-binding domain-like"/>
    <property type="match status" value="1"/>
</dbReference>
<keyword evidence="2" id="KW-0378">Hydrolase</keyword>
<comment type="similarity">
    <text evidence="1">Belongs to the glycosyl hydrolase 2 family.</text>
</comment>
<dbReference type="EMBL" id="JACLAX010000014">
    <property type="protein sequence ID" value="MBC2670112.1"/>
    <property type="molecule type" value="Genomic_DNA"/>
</dbReference>
<keyword evidence="3" id="KW-0326">Glycosidase</keyword>
<dbReference type="PANTHER" id="PTHR42732">
    <property type="entry name" value="BETA-GALACTOSIDASE"/>
    <property type="match status" value="1"/>
</dbReference>
<feature type="domain" description="Glycoside hydrolase family 2 catalytic" evidence="6">
    <location>
        <begin position="294"/>
        <end position="496"/>
    </location>
</feature>
<dbReference type="Proteomes" id="UP000551327">
    <property type="component" value="Unassembled WGS sequence"/>
</dbReference>
<dbReference type="AlphaFoldDB" id="A0A7X1G178"/>
<evidence type="ECO:0000313" key="9">
    <source>
        <dbReference type="EMBL" id="MBC2670112.1"/>
    </source>
</evidence>
<dbReference type="InterPro" id="IPR006102">
    <property type="entry name" value="Ig-like_GH2"/>
</dbReference>
<dbReference type="InterPro" id="IPR017853">
    <property type="entry name" value="GH"/>
</dbReference>
<accession>A0A7X1G178</accession>
<dbReference type="Pfam" id="PF16355">
    <property type="entry name" value="DUF4982"/>
    <property type="match status" value="1"/>
</dbReference>
<feature type="domain" description="Glycosyl hydrolases family 2 sugar binding" evidence="7">
    <location>
        <begin position="37"/>
        <end position="170"/>
    </location>
</feature>
<dbReference type="InterPro" id="IPR006103">
    <property type="entry name" value="Glyco_hydro_2_cat"/>
</dbReference>
<dbReference type="GO" id="GO:0004553">
    <property type="term" value="F:hydrolase activity, hydrolyzing O-glycosyl compounds"/>
    <property type="evidence" value="ECO:0007669"/>
    <property type="project" value="InterPro"/>
</dbReference>
<reference evidence="9 10" key="1">
    <citation type="submission" date="2020-08" db="EMBL/GenBank/DDBJ databases">
        <title>The genome sequence of type strain Novosphingobium piscinae KCTC 42194.</title>
        <authorList>
            <person name="Liu Y."/>
        </authorList>
    </citation>
    <scope>NUCLEOTIDE SEQUENCE [LARGE SCALE GENOMIC DNA]</scope>
    <source>
        <strain evidence="9 10">KCTC 42194</strain>
    </source>
</reference>
<evidence type="ECO:0000256" key="3">
    <source>
        <dbReference type="ARBA" id="ARBA00023295"/>
    </source>
</evidence>
<dbReference type="InterPro" id="IPR051913">
    <property type="entry name" value="GH2_Domain-Containing"/>
</dbReference>
<feature type="region of interest" description="Disordered" evidence="4">
    <location>
        <begin position="675"/>
        <end position="696"/>
    </location>
</feature>
<gene>
    <name evidence="9" type="ORF">H7F53_13235</name>
</gene>
<evidence type="ECO:0000313" key="10">
    <source>
        <dbReference type="Proteomes" id="UP000551327"/>
    </source>
</evidence>
<dbReference type="Gene3D" id="3.20.20.80">
    <property type="entry name" value="Glycosidases"/>
    <property type="match status" value="1"/>
</dbReference>
<evidence type="ECO:0000259" key="8">
    <source>
        <dbReference type="Pfam" id="PF16355"/>
    </source>
</evidence>
<evidence type="ECO:0000259" key="7">
    <source>
        <dbReference type="Pfam" id="PF02837"/>
    </source>
</evidence>
<dbReference type="InterPro" id="IPR013783">
    <property type="entry name" value="Ig-like_fold"/>
</dbReference>
<evidence type="ECO:0000256" key="4">
    <source>
        <dbReference type="SAM" id="MobiDB-lite"/>
    </source>
</evidence>
<dbReference type="Gene3D" id="2.60.40.10">
    <property type="entry name" value="Immunoglobulins"/>
    <property type="match status" value="2"/>
</dbReference>
<dbReference type="InterPro" id="IPR006101">
    <property type="entry name" value="Glyco_hydro_2"/>
</dbReference>
<comment type="caution">
    <text evidence="9">The sequence shown here is derived from an EMBL/GenBank/DDBJ whole genome shotgun (WGS) entry which is preliminary data.</text>
</comment>
<evidence type="ECO:0000256" key="1">
    <source>
        <dbReference type="ARBA" id="ARBA00007401"/>
    </source>
</evidence>
<dbReference type="PANTHER" id="PTHR42732:SF1">
    <property type="entry name" value="BETA-MANNOSIDASE"/>
    <property type="match status" value="1"/>
</dbReference>
<dbReference type="SUPFAM" id="SSF49785">
    <property type="entry name" value="Galactose-binding domain-like"/>
    <property type="match status" value="1"/>
</dbReference>
<dbReference type="RefSeq" id="WP_221773736.1">
    <property type="nucleotide sequence ID" value="NZ_JACLAX010000014.1"/>
</dbReference>
<dbReference type="GO" id="GO:0005975">
    <property type="term" value="P:carbohydrate metabolic process"/>
    <property type="evidence" value="ECO:0007669"/>
    <property type="project" value="InterPro"/>
</dbReference>
<dbReference type="PRINTS" id="PR00132">
    <property type="entry name" value="GLHYDRLASE2"/>
</dbReference>
<dbReference type="InterPro" id="IPR032311">
    <property type="entry name" value="DUF4982"/>
</dbReference>
<dbReference type="Pfam" id="PF02836">
    <property type="entry name" value="Glyco_hydro_2_C"/>
    <property type="match status" value="1"/>
</dbReference>
<feature type="domain" description="Glycoside hydrolase family 2 immunoglobulin-like beta-sandwich" evidence="5">
    <location>
        <begin position="189"/>
        <end position="284"/>
    </location>
</feature>
<evidence type="ECO:0000256" key="2">
    <source>
        <dbReference type="ARBA" id="ARBA00022801"/>
    </source>
</evidence>
<dbReference type="InterPro" id="IPR006104">
    <property type="entry name" value="Glyco_hydro_2_N"/>
</dbReference>
<dbReference type="SUPFAM" id="SSF49303">
    <property type="entry name" value="beta-Galactosidase/glucuronidase domain"/>
    <property type="match status" value="1"/>
</dbReference>
<name>A0A7X1G178_9SPHN</name>
<organism evidence="9 10">
    <name type="scientific">Novosphingobium piscinae</name>
    <dbReference type="NCBI Taxonomy" id="1507448"/>
    <lineage>
        <taxon>Bacteria</taxon>
        <taxon>Pseudomonadati</taxon>
        <taxon>Pseudomonadota</taxon>
        <taxon>Alphaproteobacteria</taxon>
        <taxon>Sphingomonadales</taxon>
        <taxon>Sphingomonadaceae</taxon>
        <taxon>Novosphingobium</taxon>
    </lineage>
</organism>
<proteinExistence type="inferred from homology"/>
<dbReference type="InterPro" id="IPR036156">
    <property type="entry name" value="Beta-gal/glucu_dom_sf"/>
</dbReference>
<feature type="domain" description="DUF4982" evidence="8">
    <location>
        <begin position="606"/>
        <end position="652"/>
    </location>
</feature>
<evidence type="ECO:0000259" key="6">
    <source>
        <dbReference type="Pfam" id="PF02836"/>
    </source>
</evidence>
<evidence type="ECO:0000259" key="5">
    <source>
        <dbReference type="Pfam" id="PF00703"/>
    </source>
</evidence>
<dbReference type="Pfam" id="PF02837">
    <property type="entry name" value="Glyco_hydro_2_N"/>
    <property type="match status" value="1"/>
</dbReference>
<dbReference type="InterPro" id="IPR008979">
    <property type="entry name" value="Galactose-bd-like_sf"/>
</dbReference>
<protein>
    <submittedName>
        <fullName evidence="9">DUF4982 domain-containing protein</fullName>
    </submittedName>
</protein>
<sequence length="696" mass="76529">MLAVLLWPVAGRADDSPTRTVISLDAGWMFYRGVAENAQDPGFDDREWTAVTLPHTFNGADGEDGGSYFRGPGWYRRTMVVKQLVPGRRVWLQFDGAALTTQVWVNGRKVGDHEGGYAGFRFDITAALHAGRNTIAVCTDNTPSRSVTPLGGDFTVFGGLYRHVWLIEVPGVHIDLADLGGPGVYATASRLDARRATVEVRVRVRNDGPGEERLPLNVRVRDRGGHVVSSAQRMIHLPANMGTSTTIGLSIDRPHLWQGRSDPYVYAVTAEIGADAVEVPLGLRTIAFDPRRGFLLNGRSYPLHGVNLFHSGRPGKGLAVTDPEVAQDMQTLDELGVTGVRLAHFQHPQTAYDEADRRGLAVWTELGLNGVSDPGEGFSRNAAQQLRELIRQNYNHPSVVLWGLGNEVYATTPDVTSLLQALQAVAHEEDSSRPTVYAHCCQADDHDKAMVTDVIGFNRYFGWYPGQQGTIGTWAQGYHAQHPTRAFAVSEYGAGASILHQQLSPPEVNVPGGGWHPEQAQTRYHIANWRDLKDLAYVWGKFVWVAFDLASDGRHEGDRPGINDKGLVTYDRSVRKDAFHWYRANWSAAPMIHLTDRRLARRTEAQTTVRAFTNEAEATLTVNGRSLGRAKVTDRVVQWQGVPLQQGENVIVVRTAHALDEMRVMRIGPSALGVSEVPQTTIPPAPAQADTKPPGQ</sequence>